<feature type="region of interest" description="Disordered" evidence="2">
    <location>
        <begin position="1"/>
        <end position="83"/>
    </location>
</feature>
<feature type="compositionally biased region" description="Low complexity" evidence="2">
    <location>
        <begin position="49"/>
        <end position="64"/>
    </location>
</feature>
<reference evidence="3" key="1">
    <citation type="submission" date="2017-02" db="UniProtKB">
        <authorList>
            <consortium name="WormBaseParasite"/>
        </authorList>
    </citation>
    <scope>IDENTIFICATION</scope>
</reference>
<evidence type="ECO:0000313" key="3">
    <source>
        <dbReference type="WBParaSite" id="TASK_0000024801-mRNA-1"/>
    </source>
</evidence>
<proteinExistence type="predicted"/>
<feature type="compositionally biased region" description="Polar residues" evidence="2">
    <location>
        <begin position="74"/>
        <end position="83"/>
    </location>
</feature>
<feature type="coiled-coil region" evidence="1">
    <location>
        <begin position="310"/>
        <end position="338"/>
    </location>
</feature>
<accession>A0A0R3VST5</accession>
<feature type="compositionally biased region" description="Basic residues" evidence="2">
    <location>
        <begin position="805"/>
        <end position="817"/>
    </location>
</feature>
<feature type="region of interest" description="Disordered" evidence="2">
    <location>
        <begin position="758"/>
        <end position="817"/>
    </location>
</feature>
<feature type="compositionally biased region" description="Polar residues" evidence="2">
    <location>
        <begin position="33"/>
        <end position="48"/>
    </location>
</feature>
<evidence type="ECO:0000256" key="1">
    <source>
        <dbReference type="SAM" id="Coils"/>
    </source>
</evidence>
<feature type="region of interest" description="Disordered" evidence="2">
    <location>
        <begin position="125"/>
        <end position="163"/>
    </location>
</feature>
<feature type="compositionally biased region" description="Polar residues" evidence="2">
    <location>
        <begin position="131"/>
        <end position="143"/>
    </location>
</feature>
<feature type="compositionally biased region" description="Polar residues" evidence="2">
    <location>
        <begin position="1"/>
        <end position="19"/>
    </location>
</feature>
<feature type="region of interest" description="Disordered" evidence="2">
    <location>
        <begin position="208"/>
        <end position="249"/>
    </location>
</feature>
<feature type="coiled-coil region" evidence="1">
    <location>
        <begin position="600"/>
        <end position="693"/>
    </location>
</feature>
<feature type="compositionally biased region" description="Basic and acidic residues" evidence="2">
    <location>
        <begin position="240"/>
        <end position="249"/>
    </location>
</feature>
<name>A0A0R3VST5_TAEAS</name>
<dbReference type="WBParaSite" id="TASK_0000024801-mRNA-1">
    <property type="protein sequence ID" value="TASK_0000024801-mRNA-1"/>
    <property type="gene ID" value="TASK_0000024801"/>
</dbReference>
<feature type="compositionally biased region" description="Polar residues" evidence="2">
    <location>
        <begin position="768"/>
        <end position="777"/>
    </location>
</feature>
<organism evidence="3">
    <name type="scientific">Taenia asiatica</name>
    <name type="common">Asian tapeworm</name>
    <dbReference type="NCBI Taxonomy" id="60517"/>
    <lineage>
        <taxon>Eukaryota</taxon>
        <taxon>Metazoa</taxon>
        <taxon>Spiralia</taxon>
        <taxon>Lophotrochozoa</taxon>
        <taxon>Platyhelminthes</taxon>
        <taxon>Cestoda</taxon>
        <taxon>Eucestoda</taxon>
        <taxon>Cyclophyllidea</taxon>
        <taxon>Taeniidae</taxon>
        <taxon>Taenia</taxon>
    </lineage>
</organism>
<dbReference type="AlphaFoldDB" id="A0A0R3VST5"/>
<sequence>LSTASLKRSNSSNVPQVNESMCKPQPPFKRQAVLSTGLKSDSNQTFARSSFTKSKTSGSTAGSTRQDKIVAKPTRSTVPGQSKSLVSRSLKTAQVSSSLLVLRLNDTKHQVSIFPTVPVLIQAPSRPKSFKTGTPSIRGSGPTTAAAGTKGVSSTPNSQGTKSLKGNYRVSTFRALDLLSSVSMLQIALELSSVDHLAEIREGSTPRRGLDANLSLRKPSRTATAGASLRRTGASSLIPKTKEDPRSPCEEELSVLRQRFSVSLAEWNKVFEALCVFAQWSLNSRDRLIKETSHREDSLRSQLNLRLQECARFEVQIKELLQQHAESQREKAEMWEKERQIMQIDMENLRVTLRMEKEKEVEKGNTNLLEWGPGTVCAQNNWESSIRPLFLLQRDADISELQKAYDNQVGCFSFSQLSEERRKWAARVAESHQKFSRQFDQQQIDHESQIVELERHSATRIAELENRLKSTELEFSAKVNRLQSECDELRRLSEGAKKNAFETPQQVLPFTRPEMSDFSVQIPSLLEDESIFKAGPSQSFSFDDIPISMTRSCCTPQAKVAYPIFLSPAPTCHNSTQVKPLISKSQTPEATNDPALQEEIESLKTVLELKSAEAADLRQKIMRLEEELTTLKEMNKEIKELQNRNENLEALLELRAESQRQLQDRVQSMFHNLEKEMRDKKKLKTECESLRFKLLDAHHKIDQLNTSNASEDDSFDITDPLCMSRLNANIFFTRPLPINGFSQLSILSPRSLYSDPRADKSMAVVSGRSPQPISETPKSPADADDRLPAGSFISLDTRPASSSMRLRRGLQHDRSKRRTLATSAELEHHIRH</sequence>
<feature type="compositionally biased region" description="Polar residues" evidence="2">
    <location>
        <begin position="151"/>
        <end position="163"/>
    </location>
</feature>
<feature type="coiled-coil region" evidence="1">
    <location>
        <begin position="461"/>
        <end position="499"/>
    </location>
</feature>
<keyword evidence="1" id="KW-0175">Coiled coil</keyword>
<protein>
    <submittedName>
        <fullName evidence="3">Microtubule associated tumor suppressor 1</fullName>
    </submittedName>
</protein>
<evidence type="ECO:0000256" key="2">
    <source>
        <dbReference type="SAM" id="MobiDB-lite"/>
    </source>
</evidence>
<dbReference type="STRING" id="60517.A0A0R3VST5"/>